<dbReference type="Proteomes" id="UP000177486">
    <property type="component" value="Unassembled WGS sequence"/>
</dbReference>
<feature type="transmembrane region" description="Helical" evidence="1">
    <location>
        <begin position="41"/>
        <end position="61"/>
    </location>
</feature>
<evidence type="ECO:0000313" key="3">
    <source>
        <dbReference type="Proteomes" id="UP000177486"/>
    </source>
</evidence>
<proteinExistence type="predicted"/>
<feature type="transmembrane region" description="Helical" evidence="1">
    <location>
        <begin position="173"/>
        <end position="192"/>
    </location>
</feature>
<sequence>MPNTNGRKRHLTYFKGWFTYTASAGILIFLVSTGVAQKLLFWNQSVFVSTVLMAGVMIFYLRKTLERGGRISLEKDALDLVRKKLYEHENAGSRDHAQLLFETDWFFEKHGSTEFADTFVADYFRNLGYRIRVIKALTGSAQKEFVDTDELKFCFYAGLERIIKPMVNAGRRLLLFGFLGTVVGILLIGIGMRFGETAQQTLLIAKELIAGLGVAALTTILGIVGNLILSSFYEQHEDVRDRIMGELSRITSVYGLDLYSPPEPKKETADE</sequence>
<evidence type="ECO:0000256" key="1">
    <source>
        <dbReference type="SAM" id="Phobius"/>
    </source>
</evidence>
<feature type="transmembrane region" description="Helical" evidence="1">
    <location>
        <begin position="212"/>
        <end position="233"/>
    </location>
</feature>
<feature type="transmembrane region" description="Helical" evidence="1">
    <location>
        <begin position="12"/>
        <end position="35"/>
    </location>
</feature>
<organism evidence="2 3">
    <name type="scientific">Candidatus Niyogibacteria bacterium RIFCSPLOWO2_01_FULL_45_48</name>
    <dbReference type="NCBI Taxonomy" id="1801724"/>
    <lineage>
        <taxon>Bacteria</taxon>
        <taxon>Candidatus Niyogiibacteriota</taxon>
    </lineage>
</organism>
<dbReference type="EMBL" id="MHMQ01000027">
    <property type="protein sequence ID" value="OGZ30053.1"/>
    <property type="molecule type" value="Genomic_DNA"/>
</dbReference>
<reference evidence="2 3" key="1">
    <citation type="journal article" date="2016" name="Nat. Commun.">
        <title>Thousands of microbial genomes shed light on interconnected biogeochemical processes in an aquifer system.</title>
        <authorList>
            <person name="Anantharaman K."/>
            <person name="Brown C.T."/>
            <person name="Hug L.A."/>
            <person name="Sharon I."/>
            <person name="Castelle C.J."/>
            <person name="Probst A.J."/>
            <person name="Thomas B.C."/>
            <person name="Singh A."/>
            <person name="Wilkins M.J."/>
            <person name="Karaoz U."/>
            <person name="Brodie E.L."/>
            <person name="Williams K.H."/>
            <person name="Hubbard S.S."/>
            <person name="Banfield J.F."/>
        </authorList>
    </citation>
    <scope>NUCLEOTIDE SEQUENCE [LARGE SCALE GENOMIC DNA]</scope>
</reference>
<protein>
    <recommendedName>
        <fullName evidence="4">MotA/TolQ/ExbB proton channel domain-containing protein</fullName>
    </recommendedName>
</protein>
<keyword evidence="1" id="KW-0812">Transmembrane</keyword>
<accession>A0A1G2EWD8</accession>
<evidence type="ECO:0008006" key="4">
    <source>
        <dbReference type="Google" id="ProtNLM"/>
    </source>
</evidence>
<comment type="caution">
    <text evidence="2">The sequence shown here is derived from an EMBL/GenBank/DDBJ whole genome shotgun (WGS) entry which is preliminary data.</text>
</comment>
<dbReference type="AlphaFoldDB" id="A0A1G2EWD8"/>
<name>A0A1G2EWD8_9BACT</name>
<evidence type="ECO:0000313" key="2">
    <source>
        <dbReference type="EMBL" id="OGZ30053.1"/>
    </source>
</evidence>
<keyword evidence="1" id="KW-0472">Membrane</keyword>
<keyword evidence="1" id="KW-1133">Transmembrane helix</keyword>
<gene>
    <name evidence="2" type="ORF">A2931_03965</name>
</gene>